<dbReference type="AlphaFoldDB" id="A0A975BRB0"/>
<protein>
    <submittedName>
        <fullName evidence="3">Cohesin domain-containing protein</fullName>
    </submittedName>
</protein>
<dbReference type="SUPFAM" id="SSF49384">
    <property type="entry name" value="Carbohydrate-binding domain"/>
    <property type="match status" value="1"/>
</dbReference>
<feature type="compositionally biased region" description="Basic and acidic residues" evidence="1">
    <location>
        <begin position="160"/>
        <end position="177"/>
    </location>
</feature>
<feature type="region of interest" description="Disordered" evidence="1">
    <location>
        <begin position="159"/>
        <end position="318"/>
    </location>
</feature>
<dbReference type="Gene3D" id="2.60.40.680">
    <property type="match status" value="1"/>
</dbReference>
<dbReference type="InterPro" id="IPR008965">
    <property type="entry name" value="CBM2/CBM3_carb-bd_dom_sf"/>
</dbReference>
<dbReference type="RefSeq" id="WP_207678167.1">
    <property type="nucleotide sequence ID" value="NZ_CP061800.1"/>
</dbReference>
<accession>A0A975BRB0</accession>
<gene>
    <name evidence="3" type="ORF">dnm_056910</name>
</gene>
<proteinExistence type="predicted"/>
<dbReference type="CDD" id="cd08547">
    <property type="entry name" value="Type_II_cohesin"/>
    <property type="match status" value="1"/>
</dbReference>
<dbReference type="GO" id="GO:0030246">
    <property type="term" value="F:carbohydrate binding"/>
    <property type="evidence" value="ECO:0007669"/>
    <property type="project" value="InterPro"/>
</dbReference>
<dbReference type="Pfam" id="PF00963">
    <property type="entry name" value="Cohesin"/>
    <property type="match status" value="1"/>
</dbReference>
<sequence length="318" mass="34830">MNCISVKWTNAIISVVVALFVTSVAWGTELSIPALEARPGESVSIPIMLDLVDNLAGIKLVMKYDTEILIFKKAFKTKQTSSLMHIVNSKKPGTVIAVMAGARGIKGKNFPILLFKFEIKKDLKSSLSTKMEIREIEMMTDQLKDIKCSIKVNPLAISAKKTEKPEQPVEKPKESAEKSMQNVKKPAQDVEKSAPDAIKKPDQDVEKPAQDAIKKPDQDIEKPAPDAIKKPDQDIEKSASDAIKKPGQDIEKSASDAIKKSGQDIEKPAPDAIKKPGQDIEKSASDAIKKSGQDIEKSDQDVKKSDQVIEKSDKNSSN</sequence>
<evidence type="ECO:0000256" key="1">
    <source>
        <dbReference type="SAM" id="MobiDB-lite"/>
    </source>
</evidence>
<name>A0A975BRB0_9BACT</name>
<dbReference type="Proteomes" id="UP000663722">
    <property type="component" value="Chromosome"/>
</dbReference>
<feature type="compositionally biased region" description="Basic and acidic residues" evidence="1">
    <location>
        <begin position="186"/>
        <end position="318"/>
    </location>
</feature>
<reference evidence="3" key="1">
    <citation type="journal article" date="2021" name="Microb. Physiol.">
        <title>Proteogenomic Insights into the Physiology of Marine, Sulfate-Reducing, Filamentous Desulfonema limicola and Desulfonema magnum.</title>
        <authorList>
            <person name="Schnaars V."/>
            <person name="Wohlbrand L."/>
            <person name="Scheve S."/>
            <person name="Hinrichs C."/>
            <person name="Reinhardt R."/>
            <person name="Rabus R."/>
        </authorList>
    </citation>
    <scope>NUCLEOTIDE SEQUENCE</scope>
    <source>
        <strain evidence="3">4be13</strain>
    </source>
</reference>
<keyword evidence="4" id="KW-1185">Reference proteome</keyword>
<evidence type="ECO:0000259" key="2">
    <source>
        <dbReference type="Pfam" id="PF00963"/>
    </source>
</evidence>
<dbReference type="InterPro" id="IPR002102">
    <property type="entry name" value="Cohesin_dom"/>
</dbReference>
<evidence type="ECO:0000313" key="3">
    <source>
        <dbReference type="EMBL" id="QTA89635.1"/>
    </source>
</evidence>
<dbReference type="GO" id="GO:0000272">
    <property type="term" value="P:polysaccharide catabolic process"/>
    <property type="evidence" value="ECO:0007669"/>
    <property type="project" value="InterPro"/>
</dbReference>
<dbReference type="EMBL" id="CP061800">
    <property type="protein sequence ID" value="QTA89635.1"/>
    <property type="molecule type" value="Genomic_DNA"/>
</dbReference>
<organism evidence="3 4">
    <name type="scientific">Desulfonema magnum</name>
    <dbReference type="NCBI Taxonomy" id="45655"/>
    <lineage>
        <taxon>Bacteria</taxon>
        <taxon>Pseudomonadati</taxon>
        <taxon>Thermodesulfobacteriota</taxon>
        <taxon>Desulfobacteria</taxon>
        <taxon>Desulfobacterales</taxon>
        <taxon>Desulfococcaceae</taxon>
        <taxon>Desulfonema</taxon>
    </lineage>
</organism>
<feature type="domain" description="Cohesin" evidence="2">
    <location>
        <begin position="29"/>
        <end position="150"/>
    </location>
</feature>
<dbReference type="KEGG" id="dmm:dnm_056910"/>
<evidence type="ECO:0000313" key="4">
    <source>
        <dbReference type="Proteomes" id="UP000663722"/>
    </source>
</evidence>